<dbReference type="EMBL" id="LLXS01000067">
    <property type="protein sequence ID" value="KRG37912.1"/>
    <property type="molecule type" value="Genomic_DNA"/>
</dbReference>
<comment type="caution">
    <text evidence="3">The sequence shown here is derived from an EMBL/GenBank/DDBJ whole genome shotgun (WGS) entry which is preliminary data.</text>
</comment>
<gene>
    <name evidence="3" type="ORF">ARC78_02190</name>
</gene>
<dbReference type="Proteomes" id="UP000050836">
    <property type="component" value="Unassembled WGS sequence"/>
</dbReference>
<dbReference type="Pfam" id="PF13670">
    <property type="entry name" value="PepSY_2"/>
    <property type="match status" value="2"/>
</dbReference>
<feature type="chain" id="PRO_5006390515" description="PepSY domain-containing protein" evidence="1">
    <location>
        <begin position="24"/>
        <end position="154"/>
    </location>
</feature>
<dbReference type="OrthoDB" id="5951452at2"/>
<keyword evidence="1" id="KW-0732">Signal</keyword>
<evidence type="ECO:0000313" key="3">
    <source>
        <dbReference type="EMBL" id="KRG37912.1"/>
    </source>
</evidence>
<reference evidence="3 4" key="1">
    <citation type="submission" date="2015-10" db="EMBL/GenBank/DDBJ databases">
        <title>Genome sequencing and analysis of members of genus Stenotrophomonas.</title>
        <authorList>
            <person name="Patil P.P."/>
            <person name="Midha S."/>
            <person name="Patil P.B."/>
        </authorList>
    </citation>
    <scope>NUCLEOTIDE SEQUENCE [LARGE SCALE GENOMIC DNA]</scope>
    <source>
        <strain evidence="3 4">JCM 9942</strain>
    </source>
</reference>
<dbReference type="InterPro" id="IPR025711">
    <property type="entry name" value="PepSY"/>
</dbReference>
<feature type="signal peptide" evidence="1">
    <location>
        <begin position="1"/>
        <end position="23"/>
    </location>
</feature>
<organism evidence="3 4">
    <name type="scientific">Stenotrophomonas pictorum JCM 9942</name>
    <dbReference type="NCBI Taxonomy" id="1236960"/>
    <lineage>
        <taxon>Bacteria</taxon>
        <taxon>Pseudomonadati</taxon>
        <taxon>Pseudomonadota</taxon>
        <taxon>Gammaproteobacteria</taxon>
        <taxon>Lysobacterales</taxon>
        <taxon>Lysobacteraceae</taxon>
        <taxon>Stenotrophomonas</taxon>
    </lineage>
</organism>
<name>A0A0R0AAS4_9GAMM</name>
<evidence type="ECO:0000259" key="2">
    <source>
        <dbReference type="Pfam" id="PF13670"/>
    </source>
</evidence>
<feature type="domain" description="PepSY" evidence="2">
    <location>
        <begin position="98"/>
        <end position="150"/>
    </location>
</feature>
<proteinExistence type="predicted"/>
<feature type="domain" description="PepSY" evidence="2">
    <location>
        <begin position="9"/>
        <end position="87"/>
    </location>
</feature>
<evidence type="ECO:0000313" key="4">
    <source>
        <dbReference type="Proteomes" id="UP000050836"/>
    </source>
</evidence>
<dbReference type="RefSeq" id="WP_054660427.1">
    <property type="nucleotide sequence ID" value="NZ_BAZI01000381.1"/>
</dbReference>
<keyword evidence="4" id="KW-1185">Reference proteome</keyword>
<evidence type="ECO:0000256" key="1">
    <source>
        <dbReference type="SAM" id="SignalP"/>
    </source>
</evidence>
<protein>
    <recommendedName>
        <fullName evidence="2">PepSY domain-containing protein</fullName>
    </recommendedName>
</protein>
<sequence>MHFRILTTSLLVAAFGAAVPAYAQSASSDPAAGSNGLTQREVRTLLEEQGYRDIKQIQFDDGLWEAHAVSGNGKRLEVKVDPLRGRIYPEDGTAVSRMNKDEIHASLSAQGFSNIRDLKFKDSLWHAEADNSNGRKVELRIDPEDGTIVTARND</sequence>
<dbReference type="AlphaFoldDB" id="A0A0R0AAS4"/>
<accession>A0A0R0AAS4</accession>